<feature type="domain" description="Aminopeptidase N-like N-terminal" evidence="16">
    <location>
        <begin position="23"/>
        <end position="189"/>
    </location>
</feature>
<dbReference type="EMBL" id="CP071696">
    <property type="protein sequence ID" value="QTX04557.1"/>
    <property type="molecule type" value="Genomic_DNA"/>
</dbReference>
<dbReference type="GO" id="GO:0042277">
    <property type="term" value="F:peptide binding"/>
    <property type="evidence" value="ECO:0007669"/>
    <property type="project" value="TreeGrafter"/>
</dbReference>
<dbReference type="FunFam" id="1.10.390.10:FF:000006">
    <property type="entry name" value="Puromycin-sensitive aminopeptidase"/>
    <property type="match status" value="1"/>
</dbReference>
<evidence type="ECO:0000256" key="11">
    <source>
        <dbReference type="ARBA" id="ARBA00023049"/>
    </source>
</evidence>
<dbReference type="FunFam" id="2.60.40.1730:FF:000010">
    <property type="entry name" value="Putative aminopeptidase N"/>
    <property type="match status" value="1"/>
</dbReference>
<dbReference type="Pfam" id="PF11838">
    <property type="entry name" value="ERAP1_C"/>
    <property type="match status" value="1"/>
</dbReference>
<dbReference type="AlphaFoldDB" id="A0A975FME1"/>
<evidence type="ECO:0000313" key="17">
    <source>
        <dbReference type="EMBL" id="QTX04557.1"/>
    </source>
</evidence>
<dbReference type="GO" id="GO:0005615">
    <property type="term" value="C:extracellular space"/>
    <property type="evidence" value="ECO:0007669"/>
    <property type="project" value="TreeGrafter"/>
</dbReference>
<dbReference type="Gene3D" id="2.60.40.1730">
    <property type="entry name" value="tricorn interacting facor f3 domain"/>
    <property type="match status" value="1"/>
</dbReference>
<dbReference type="GO" id="GO:0016020">
    <property type="term" value="C:membrane"/>
    <property type="evidence" value="ECO:0007669"/>
    <property type="project" value="TreeGrafter"/>
</dbReference>
<organism evidence="17 18">
    <name type="scientific">Agromyces archimandritae</name>
    <dbReference type="NCBI Taxonomy" id="2781962"/>
    <lineage>
        <taxon>Bacteria</taxon>
        <taxon>Bacillati</taxon>
        <taxon>Actinomycetota</taxon>
        <taxon>Actinomycetes</taxon>
        <taxon>Micrococcales</taxon>
        <taxon>Microbacteriaceae</taxon>
        <taxon>Agromyces</taxon>
    </lineage>
</organism>
<dbReference type="GO" id="GO:0008270">
    <property type="term" value="F:zinc ion binding"/>
    <property type="evidence" value="ECO:0007669"/>
    <property type="project" value="InterPro"/>
</dbReference>
<evidence type="ECO:0000256" key="4">
    <source>
        <dbReference type="ARBA" id="ARBA00012564"/>
    </source>
</evidence>
<feature type="domain" description="Peptidase M1 membrane alanine aminopeptidase" evidence="14">
    <location>
        <begin position="232"/>
        <end position="439"/>
    </location>
</feature>
<evidence type="ECO:0000259" key="15">
    <source>
        <dbReference type="Pfam" id="PF11838"/>
    </source>
</evidence>
<dbReference type="Gene3D" id="1.10.390.10">
    <property type="entry name" value="Neutral Protease Domain 2"/>
    <property type="match status" value="1"/>
</dbReference>
<dbReference type="SUPFAM" id="SSF63737">
    <property type="entry name" value="Leukotriene A4 hydrolase N-terminal domain"/>
    <property type="match status" value="1"/>
</dbReference>
<keyword evidence="7" id="KW-0645">Protease</keyword>
<keyword evidence="11" id="KW-0482">Metalloprotease</keyword>
<keyword evidence="8" id="KW-0479">Metal-binding</keyword>
<dbReference type="GO" id="GO:0006508">
    <property type="term" value="P:proteolysis"/>
    <property type="evidence" value="ECO:0007669"/>
    <property type="project" value="UniProtKB-KW"/>
</dbReference>
<dbReference type="KEGG" id="aarc:G127AT_15060"/>
<evidence type="ECO:0000256" key="1">
    <source>
        <dbReference type="ARBA" id="ARBA00000098"/>
    </source>
</evidence>
<dbReference type="InterPro" id="IPR012778">
    <property type="entry name" value="Pept_M1_aminopeptidase"/>
</dbReference>
<proteinExistence type="inferred from homology"/>
<dbReference type="GO" id="GO:0016285">
    <property type="term" value="F:alanyl aminopeptidase activity"/>
    <property type="evidence" value="ECO:0007669"/>
    <property type="project" value="UniProtKB-EC"/>
</dbReference>
<evidence type="ECO:0000256" key="13">
    <source>
        <dbReference type="ARBA" id="ARBA00031533"/>
    </source>
</evidence>
<evidence type="ECO:0000256" key="9">
    <source>
        <dbReference type="ARBA" id="ARBA00022801"/>
    </source>
</evidence>
<name>A0A975FME1_9MICO</name>
<dbReference type="PRINTS" id="PR00756">
    <property type="entry name" value="ALADIPTASE"/>
</dbReference>
<dbReference type="PANTHER" id="PTHR11533:SF174">
    <property type="entry name" value="PUROMYCIN-SENSITIVE AMINOPEPTIDASE-RELATED"/>
    <property type="match status" value="1"/>
</dbReference>
<evidence type="ECO:0000256" key="2">
    <source>
        <dbReference type="ARBA" id="ARBA00001947"/>
    </source>
</evidence>
<gene>
    <name evidence="17" type="primary">pepN</name>
    <name evidence="17" type="ORF">G127AT_15060</name>
</gene>
<evidence type="ECO:0000256" key="10">
    <source>
        <dbReference type="ARBA" id="ARBA00022833"/>
    </source>
</evidence>
<protein>
    <recommendedName>
        <fullName evidence="5">Aminopeptidase N</fullName>
        <ecNumber evidence="4">3.4.11.2</ecNumber>
    </recommendedName>
    <alternativeName>
        <fullName evidence="12">Alanine aminopeptidase</fullName>
    </alternativeName>
    <alternativeName>
        <fullName evidence="13">Lysyl aminopeptidase</fullName>
    </alternativeName>
</protein>
<evidence type="ECO:0000259" key="16">
    <source>
        <dbReference type="Pfam" id="PF17900"/>
    </source>
</evidence>
<evidence type="ECO:0000259" key="14">
    <source>
        <dbReference type="Pfam" id="PF01433"/>
    </source>
</evidence>
<dbReference type="RefSeq" id="WP_210898263.1">
    <property type="nucleotide sequence ID" value="NZ_CP071696.1"/>
</dbReference>
<dbReference type="CDD" id="cd09602">
    <property type="entry name" value="M1_APN"/>
    <property type="match status" value="1"/>
</dbReference>
<dbReference type="InterPro" id="IPR045357">
    <property type="entry name" value="Aminopeptidase_N-like_N"/>
</dbReference>
<evidence type="ECO:0000256" key="12">
    <source>
        <dbReference type="ARBA" id="ARBA00029811"/>
    </source>
</evidence>
<sequence>MTKPALTRDEAIARAAAITVDGYDIALDLSANASVFHSETTVRFAAEPGASTFIEATTLEVHEIELNGRRLEPAIAGDGYRIRLDGLEAENELRVVSTCAYSSSGEGLHRFVDPVDGERYVYTELAVAEASRVFAVFDQPDLKARFRFTVTAPEHWRVISNAPTPEPTANGDGTASWAFEPGPVISSYLAAVVGGPYAAWEGETRTLDGRTVPLGVFARASLAEHVEPEVMFETVDRGMRFFEERFGVPYPFEKYDQIFVPEYNWGAMENVGAVTFNEGYIFRSREPESRHERRMTTVLHELSHMWFGNLVTMRWWNDLWLNESFATWASMFAVAETTPFTHAWATFAADDKSAAAEQDQLPTTHPIVARIDDTADVDVNFDRITYDKGASVLRQLVAWVGLDAFLTGVGAYLRANAFGNATLDDLLAELERAGGRELGPWSEEWLETAGVNRMRARLVIDDASPASVAGLVLEQTAPGTHPVLRRHRTTVGFYRSDGGRLARTARFELDASGSETPIPEAVGSAVPELVLVNDADLDYATVRLDAASREAAMHRLGDLDDPVARAVVWGSAWDSVRHAELSPSEFVQLVVANIGKESSSVQRTLVLARLEFVLDRYLAWDRAGVAVEAGDALWALVGMAEAGSDAQLQFVKCFTRIATSAGHAALLQGLLDGSTRLDGIAIDTGLRWEIITSLAALGEADEAAIDAVLAQDDTAKGRLLAATAKAARPEQSVKDEAWRRVATDTSVSNDLARALAEGWRRSRPVELLAGSVEPYFAMLQSVWAGRGFTMASIIVTGLFPAGLVTPELDAAAREWLGSHDGPGSLRRLVLEQADELERALTAQARDAQDEPEPRR</sequence>
<evidence type="ECO:0000256" key="8">
    <source>
        <dbReference type="ARBA" id="ARBA00022723"/>
    </source>
</evidence>
<evidence type="ECO:0000256" key="6">
    <source>
        <dbReference type="ARBA" id="ARBA00022438"/>
    </source>
</evidence>
<dbReference type="PANTHER" id="PTHR11533">
    <property type="entry name" value="PROTEASE M1 ZINC METALLOPROTEASE"/>
    <property type="match status" value="1"/>
</dbReference>
<dbReference type="GO" id="GO:0070006">
    <property type="term" value="F:metalloaminopeptidase activity"/>
    <property type="evidence" value="ECO:0007669"/>
    <property type="project" value="TreeGrafter"/>
</dbReference>
<dbReference type="InterPro" id="IPR050344">
    <property type="entry name" value="Peptidase_M1_aminopeptidases"/>
</dbReference>
<dbReference type="EC" id="3.4.11.2" evidence="4"/>
<evidence type="ECO:0000256" key="3">
    <source>
        <dbReference type="ARBA" id="ARBA00010136"/>
    </source>
</evidence>
<comment type="similarity">
    <text evidence="3">Belongs to the peptidase M1 family.</text>
</comment>
<dbReference type="InterPro" id="IPR014782">
    <property type="entry name" value="Peptidase_M1_dom"/>
</dbReference>
<comment type="cofactor">
    <cofactor evidence="2">
        <name>Zn(2+)</name>
        <dbReference type="ChEBI" id="CHEBI:29105"/>
    </cofactor>
</comment>
<keyword evidence="6 17" id="KW-0031">Aminopeptidase</keyword>
<dbReference type="InterPro" id="IPR024571">
    <property type="entry name" value="ERAP1-like_C_dom"/>
</dbReference>
<dbReference type="NCBIfam" id="TIGR02412">
    <property type="entry name" value="pepN_strep_liv"/>
    <property type="match status" value="1"/>
</dbReference>
<keyword evidence="9 17" id="KW-0378">Hydrolase</keyword>
<dbReference type="Pfam" id="PF01433">
    <property type="entry name" value="Peptidase_M1"/>
    <property type="match status" value="1"/>
</dbReference>
<accession>A0A975FME1</accession>
<keyword evidence="10" id="KW-0862">Zinc</keyword>
<reference evidence="17" key="1">
    <citation type="submission" date="2021-03" db="EMBL/GenBank/DDBJ databases">
        <title>Agromyces archimandritus sp. nov., isolated from the cockroach Archimandrita tessellata.</title>
        <authorList>
            <person name="Guzman J."/>
            <person name="Ortuzar M."/>
            <person name="Poehlein A."/>
            <person name="Daniel R."/>
            <person name="Trujillo M."/>
            <person name="Vilcinskas A."/>
        </authorList>
    </citation>
    <scope>NUCLEOTIDE SEQUENCE</scope>
    <source>
        <strain evidence="17">G127AT</strain>
    </source>
</reference>
<keyword evidence="18" id="KW-1185">Reference proteome</keyword>
<dbReference type="GO" id="GO:0043171">
    <property type="term" value="P:peptide catabolic process"/>
    <property type="evidence" value="ECO:0007669"/>
    <property type="project" value="TreeGrafter"/>
</dbReference>
<dbReference type="Pfam" id="PF17900">
    <property type="entry name" value="Peptidase_M1_N"/>
    <property type="match status" value="1"/>
</dbReference>
<evidence type="ECO:0000256" key="5">
    <source>
        <dbReference type="ARBA" id="ARBA00015611"/>
    </source>
</evidence>
<dbReference type="InterPro" id="IPR027268">
    <property type="entry name" value="Peptidase_M4/M1_CTD_sf"/>
</dbReference>
<evidence type="ECO:0000313" key="18">
    <source>
        <dbReference type="Proteomes" id="UP000671914"/>
    </source>
</evidence>
<dbReference type="InterPro" id="IPR042097">
    <property type="entry name" value="Aminopeptidase_N-like_N_sf"/>
</dbReference>
<dbReference type="InterPro" id="IPR001930">
    <property type="entry name" value="Peptidase_M1"/>
</dbReference>
<evidence type="ECO:0000256" key="7">
    <source>
        <dbReference type="ARBA" id="ARBA00022670"/>
    </source>
</evidence>
<dbReference type="Proteomes" id="UP000671914">
    <property type="component" value="Chromosome"/>
</dbReference>
<feature type="domain" description="ERAP1-like C-terminal" evidence="15">
    <location>
        <begin position="529"/>
        <end position="837"/>
    </location>
</feature>
<comment type="catalytic activity">
    <reaction evidence="1">
        <text>Release of an N-terminal amino acid, Xaa-|-Yaa- from a peptide, amide or arylamide. Xaa is preferably Ala, but may be most amino acids including Pro (slow action). When a terminal hydrophobic residue is followed by a prolyl residue, the two may be released as an intact Xaa-Pro dipeptide.</text>
        <dbReference type="EC" id="3.4.11.2"/>
    </reaction>
</comment>
<dbReference type="SUPFAM" id="SSF55486">
    <property type="entry name" value="Metalloproteases ('zincins'), catalytic domain"/>
    <property type="match status" value="1"/>
</dbReference>
<dbReference type="GO" id="GO:0005737">
    <property type="term" value="C:cytoplasm"/>
    <property type="evidence" value="ECO:0007669"/>
    <property type="project" value="TreeGrafter"/>
</dbReference>